<sequence>MTQTIAMGFRTWQALLRSLTVAGLMLCAMLPVTAAMAQTTPVDETLEQALNNYLNDLQIEESVGREQLEAILAQVDETTPLSTRIRALSYLALVHQYDGDEAAAFAVNERMLAMTEGSGNADAEAEAIANRIELLQAQGKQAEAYLVVSDAEIALAQAQLPRVRFYVHNLISRIYADWGKYSDALEHLISALEAVNETNDDRTELRRQYLAYAIAQIQTDLAQWDDALETTTKAITDAQQFGLLENVPDLYLLKSYIEVSLENYSEADASMQLAMQWAERSDRPQIKLISLNNLGDLYIRTNDLDRAESYLNRALEQALALDDERTEQMVRFNLGFIDVKQGNTDSGLTLMREGLEYFRAAGRKSDLEQILGEIAEAYEVAGQYRQQAEALQEQQAISKELWQLEQQRNVTELQNLYDNKDKEQQIKILEQQNTLKQRVIEVNEQRQIIGLLLVIVVIFAGVFLWLMYRAARRANLRLKEANSQLAFQSLRDPLTGLWNRRALQQDMEKREQHGDRRQQDQQQTDGLILLDIDFFKRINDKHGHAAGDTVLIEISKRLQTICRETDKLIRWGGEEFLFYLRDVDNDRMKILTARILDVIAREPIMHEGKVIEVTTTAGFICLPFAGVDETLMDWEKVLQLADMALYTGKAHGRNRGVGITELHVPYNEAREVLETDLSAALEKGWVTMVTIEGQDSG</sequence>
<keyword evidence="3" id="KW-0812">Transmembrane</keyword>
<dbReference type="EMBL" id="FXWH01000002">
    <property type="protein sequence ID" value="SMQ80052.1"/>
    <property type="molecule type" value="Genomic_DNA"/>
</dbReference>
<dbReference type="Gene3D" id="3.30.70.270">
    <property type="match status" value="1"/>
</dbReference>
<dbReference type="Gene3D" id="1.25.40.10">
    <property type="entry name" value="Tetratricopeptide repeat domain"/>
    <property type="match status" value="2"/>
</dbReference>
<feature type="chain" id="PRO_5012576934" description="diguanylate cyclase" evidence="4">
    <location>
        <begin position="38"/>
        <end position="697"/>
    </location>
</feature>
<evidence type="ECO:0000259" key="5">
    <source>
        <dbReference type="PROSITE" id="PS50887"/>
    </source>
</evidence>
<dbReference type="NCBIfam" id="TIGR00254">
    <property type="entry name" value="GGDEF"/>
    <property type="match status" value="1"/>
</dbReference>
<dbReference type="Pfam" id="PF13424">
    <property type="entry name" value="TPR_12"/>
    <property type="match status" value="1"/>
</dbReference>
<keyword evidence="3" id="KW-1133">Transmembrane helix</keyword>
<gene>
    <name evidence="6" type="ORF">SAMN06297229_1965</name>
</gene>
<dbReference type="EC" id="2.7.7.65" evidence="1"/>
<dbReference type="PROSITE" id="PS50887">
    <property type="entry name" value="GGDEF"/>
    <property type="match status" value="1"/>
</dbReference>
<dbReference type="SMART" id="SM00028">
    <property type="entry name" value="TPR"/>
    <property type="match status" value="2"/>
</dbReference>
<evidence type="ECO:0000313" key="6">
    <source>
        <dbReference type="EMBL" id="SMQ80052.1"/>
    </source>
</evidence>
<dbReference type="Proteomes" id="UP000194450">
    <property type="component" value="Unassembled WGS sequence"/>
</dbReference>
<dbReference type="AlphaFoldDB" id="A0A1Y6G3B9"/>
<comment type="catalytic activity">
    <reaction evidence="2">
        <text>2 GTP = 3',3'-c-di-GMP + 2 diphosphate</text>
        <dbReference type="Rhea" id="RHEA:24898"/>
        <dbReference type="ChEBI" id="CHEBI:33019"/>
        <dbReference type="ChEBI" id="CHEBI:37565"/>
        <dbReference type="ChEBI" id="CHEBI:58805"/>
        <dbReference type="EC" id="2.7.7.65"/>
    </reaction>
</comment>
<dbReference type="InterPro" id="IPR011990">
    <property type="entry name" value="TPR-like_helical_dom_sf"/>
</dbReference>
<dbReference type="InterPro" id="IPR050469">
    <property type="entry name" value="Diguanylate_Cyclase"/>
</dbReference>
<keyword evidence="3" id="KW-0472">Membrane</keyword>
<dbReference type="RefSeq" id="WP_086435098.1">
    <property type="nucleotide sequence ID" value="NZ_FXWH01000002.1"/>
</dbReference>
<dbReference type="PANTHER" id="PTHR45138:SF9">
    <property type="entry name" value="DIGUANYLATE CYCLASE DGCM-RELATED"/>
    <property type="match status" value="1"/>
</dbReference>
<proteinExistence type="predicted"/>
<name>A0A1Y6G3B9_9GAMM</name>
<feature type="signal peptide" evidence="4">
    <location>
        <begin position="1"/>
        <end position="37"/>
    </location>
</feature>
<dbReference type="InterPro" id="IPR019734">
    <property type="entry name" value="TPR_rpt"/>
</dbReference>
<keyword evidence="7" id="KW-1185">Reference proteome</keyword>
<dbReference type="SMART" id="SM00267">
    <property type="entry name" value="GGDEF"/>
    <property type="match status" value="1"/>
</dbReference>
<organism evidence="6 7">
    <name type="scientific">Pseudidiomarina planktonica</name>
    <dbReference type="NCBI Taxonomy" id="1323738"/>
    <lineage>
        <taxon>Bacteria</taxon>
        <taxon>Pseudomonadati</taxon>
        <taxon>Pseudomonadota</taxon>
        <taxon>Gammaproteobacteria</taxon>
        <taxon>Alteromonadales</taxon>
        <taxon>Idiomarinaceae</taxon>
        <taxon>Pseudidiomarina</taxon>
    </lineage>
</organism>
<dbReference type="GO" id="GO:0052621">
    <property type="term" value="F:diguanylate cyclase activity"/>
    <property type="evidence" value="ECO:0007669"/>
    <property type="project" value="UniProtKB-EC"/>
</dbReference>
<feature type="domain" description="GGDEF" evidence="5">
    <location>
        <begin position="523"/>
        <end position="661"/>
    </location>
</feature>
<evidence type="ECO:0000256" key="3">
    <source>
        <dbReference type="SAM" id="Phobius"/>
    </source>
</evidence>
<protein>
    <recommendedName>
        <fullName evidence="1">diguanylate cyclase</fullName>
        <ecNumber evidence="1">2.7.7.65</ecNumber>
    </recommendedName>
</protein>
<dbReference type="InterPro" id="IPR029787">
    <property type="entry name" value="Nucleotide_cyclase"/>
</dbReference>
<feature type="transmembrane region" description="Helical" evidence="3">
    <location>
        <begin position="448"/>
        <end position="468"/>
    </location>
</feature>
<dbReference type="PANTHER" id="PTHR45138">
    <property type="entry name" value="REGULATORY COMPONENTS OF SENSORY TRANSDUCTION SYSTEM"/>
    <property type="match status" value="1"/>
</dbReference>
<dbReference type="SUPFAM" id="SSF48452">
    <property type="entry name" value="TPR-like"/>
    <property type="match status" value="2"/>
</dbReference>
<evidence type="ECO:0000256" key="2">
    <source>
        <dbReference type="ARBA" id="ARBA00034247"/>
    </source>
</evidence>
<reference evidence="7" key="1">
    <citation type="submission" date="2017-04" db="EMBL/GenBank/DDBJ databases">
        <authorList>
            <person name="Varghese N."/>
            <person name="Submissions S."/>
        </authorList>
    </citation>
    <scope>NUCLEOTIDE SEQUENCE [LARGE SCALE GENOMIC DNA]</scope>
</reference>
<dbReference type="SUPFAM" id="SSF55073">
    <property type="entry name" value="Nucleotide cyclase"/>
    <property type="match status" value="1"/>
</dbReference>
<dbReference type="Pfam" id="PF00990">
    <property type="entry name" value="GGDEF"/>
    <property type="match status" value="1"/>
</dbReference>
<dbReference type="OrthoDB" id="6191081at2"/>
<dbReference type="InterPro" id="IPR043128">
    <property type="entry name" value="Rev_trsase/Diguanyl_cyclase"/>
</dbReference>
<dbReference type="InterPro" id="IPR000160">
    <property type="entry name" value="GGDEF_dom"/>
</dbReference>
<accession>A0A1Y6G3B9</accession>
<evidence type="ECO:0000313" key="7">
    <source>
        <dbReference type="Proteomes" id="UP000194450"/>
    </source>
</evidence>
<evidence type="ECO:0000256" key="1">
    <source>
        <dbReference type="ARBA" id="ARBA00012528"/>
    </source>
</evidence>
<keyword evidence="4" id="KW-0732">Signal</keyword>
<evidence type="ECO:0000256" key="4">
    <source>
        <dbReference type="SAM" id="SignalP"/>
    </source>
</evidence>
<dbReference type="CDD" id="cd01949">
    <property type="entry name" value="GGDEF"/>
    <property type="match status" value="1"/>
</dbReference>